<reference evidence="16" key="1">
    <citation type="submission" date="2022-11" db="UniProtKB">
        <authorList>
            <consortium name="EnsemblMetazoa"/>
        </authorList>
    </citation>
    <scope>IDENTIFICATION</scope>
</reference>
<dbReference type="EnsemblMetazoa" id="XM_028657779.1">
    <property type="protein sequence ID" value="XP_028513580.1"/>
    <property type="gene ID" value="LOC110234682"/>
</dbReference>
<keyword evidence="11" id="KW-0810">Translation regulation</keyword>
<evidence type="ECO:0000256" key="14">
    <source>
        <dbReference type="SAM" id="MobiDB-lite"/>
    </source>
</evidence>
<evidence type="ECO:0000256" key="9">
    <source>
        <dbReference type="ARBA" id="ARBA00022840"/>
    </source>
</evidence>
<dbReference type="EC" id="2.7.11.1" evidence="3"/>
<evidence type="ECO:0000259" key="15">
    <source>
        <dbReference type="PROSITE" id="PS50011"/>
    </source>
</evidence>
<evidence type="ECO:0000256" key="12">
    <source>
        <dbReference type="ARBA" id="ARBA00047899"/>
    </source>
</evidence>
<keyword evidence="7" id="KW-0547">Nucleotide-binding</keyword>
<comment type="cofactor">
    <cofactor evidence="1">
        <name>Mg(2+)</name>
        <dbReference type="ChEBI" id="CHEBI:18420"/>
    </cofactor>
</comment>
<evidence type="ECO:0000256" key="2">
    <source>
        <dbReference type="ARBA" id="ARBA00006692"/>
    </source>
</evidence>
<comment type="catalytic activity">
    <reaction evidence="13">
        <text>L-seryl-[protein] + ATP = O-phospho-L-seryl-[protein] + ADP + H(+)</text>
        <dbReference type="Rhea" id="RHEA:17989"/>
        <dbReference type="Rhea" id="RHEA-COMP:9863"/>
        <dbReference type="Rhea" id="RHEA-COMP:11604"/>
        <dbReference type="ChEBI" id="CHEBI:15378"/>
        <dbReference type="ChEBI" id="CHEBI:29999"/>
        <dbReference type="ChEBI" id="CHEBI:30616"/>
        <dbReference type="ChEBI" id="CHEBI:83421"/>
        <dbReference type="ChEBI" id="CHEBI:456216"/>
        <dbReference type="EC" id="2.7.11.1"/>
    </reaction>
</comment>
<keyword evidence="10" id="KW-0460">Magnesium</keyword>
<dbReference type="PROSITE" id="PS50011">
    <property type="entry name" value="PROTEIN_KINASE_DOM"/>
    <property type="match status" value="1"/>
</dbReference>
<dbReference type="OrthoDB" id="5794026at2759"/>
<dbReference type="Gene3D" id="3.30.200.20">
    <property type="entry name" value="Phosphorylase Kinase, domain 1"/>
    <property type="match status" value="1"/>
</dbReference>
<evidence type="ECO:0000313" key="16">
    <source>
        <dbReference type="EnsemblMetazoa" id="XP_028513580.1"/>
    </source>
</evidence>
<keyword evidence="4" id="KW-0723">Serine/threonine-protein kinase</keyword>
<evidence type="ECO:0000256" key="3">
    <source>
        <dbReference type="ARBA" id="ARBA00012513"/>
    </source>
</evidence>
<dbReference type="FunFam" id="1.10.510.10:FF:000119">
    <property type="entry name" value="Putative map kinase-interacting serine/threonine-protein kinase 1"/>
    <property type="match status" value="1"/>
</dbReference>
<feature type="compositionally biased region" description="Polar residues" evidence="14">
    <location>
        <begin position="61"/>
        <end position="70"/>
    </location>
</feature>
<evidence type="ECO:0000256" key="8">
    <source>
        <dbReference type="ARBA" id="ARBA00022777"/>
    </source>
</evidence>
<comment type="similarity">
    <text evidence="2">Belongs to the protein kinase superfamily. CAMK Ser/Thr protein kinase family.</text>
</comment>
<dbReference type="GO" id="GO:0004674">
    <property type="term" value="F:protein serine/threonine kinase activity"/>
    <property type="evidence" value="ECO:0007669"/>
    <property type="project" value="UniProtKB-KW"/>
</dbReference>
<keyword evidence="17" id="KW-1185">Reference proteome</keyword>
<name>A0A913YE32_EXADI</name>
<evidence type="ECO:0000256" key="11">
    <source>
        <dbReference type="ARBA" id="ARBA00022845"/>
    </source>
</evidence>
<dbReference type="GO" id="GO:0005524">
    <property type="term" value="F:ATP binding"/>
    <property type="evidence" value="ECO:0007669"/>
    <property type="project" value="UniProtKB-KW"/>
</dbReference>
<evidence type="ECO:0000256" key="6">
    <source>
        <dbReference type="ARBA" id="ARBA00022723"/>
    </source>
</evidence>
<dbReference type="PROSITE" id="PS00108">
    <property type="entry name" value="PROTEIN_KINASE_ST"/>
    <property type="match status" value="1"/>
</dbReference>
<dbReference type="GeneID" id="110234682"/>
<feature type="domain" description="Protein kinase" evidence="15">
    <location>
        <begin position="128"/>
        <end position="409"/>
    </location>
</feature>
<feature type="region of interest" description="Disordered" evidence="14">
    <location>
        <begin position="40"/>
        <end position="113"/>
    </location>
</feature>
<evidence type="ECO:0000256" key="10">
    <source>
        <dbReference type="ARBA" id="ARBA00022842"/>
    </source>
</evidence>
<dbReference type="Proteomes" id="UP000887567">
    <property type="component" value="Unplaced"/>
</dbReference>
<comment type="catalytic activity">
    <reaction evidence="12">
        <text>L-threonyl-[protein] + ATP = O-phospho-L-threonyl-[protein] + ADP + H(+)</text>
        <dbReference type="Rhea" id="RHEA:46608"/>
        <dbReference type="Rhea" id="RHEA-COMP:11060"/>
        <dbReference type="Rhea" id="RHEA-COMP:11605"/>
        <dbReference type="ChEBI" id="CHEBI:15378"/>
        <dbReference type="ChEBI" id="CHEBI:30013"/>
        <dbReference type="ChEBI" id="CHEBI:30616"/>
        <dbReference type="ChEBI" id="CHEBI:61977"/>
        <dbReference type="ChEBI" id="CHEBI:456216"/>
        <dbReference type="EC" id="2.7.11.1"/>
    </reaction>
</comment>
<protein>
    <recommendedName>
        <fullName evidence="3">non-specific serine/threonine protein kinase</fullName>
        <ecNumber evidence="3">2.7.11.1</ecNumber>
    </recommendedName>
</protein>
<dbReference type="Pfam" id="PF00069">
    <property type="entry name" value="Pkinase"/>
    <property type="match status" value="1"/>
</dbReference>
<evidence type="ECO:0000256" key="5">
    <source>
        <dbReference type="ARBA" id="ARBA00022679"/>
    </source>
</evidence>
<dbReference type="InterPro" id="IPR000719">
    <property type="entry name" value="Prot_kinase_dom"/>
</dbReference>
<evidence type="ECO:0000256" key="1">
    <source>
        <dbReference type="ARBA" id="ARBA00001946"/>
    </source>
</evidence>
<dbReference type="InterPro" id="IPR050205">
    <property type="entry name" value="CDPK_Ser/Thr_kinases"/>
</dbReference>
<feature type="compositionally biased region" description="Basic and acidic residues" evidence="14">
    <location>
        <begin position="14"/>
        <end position="28"/>
    </location>
</feature>
<keyword evidence="8" id="KW-0418">Kinase</keyword>
<dbReference type="RefSeq" id="XP_028513580.1">
    <property type="nucleotide sequence ID" value="XM_028657779.1"/>
</dbReference>
<dbReference type="PANTHER" id="PTHR24349">
    <property type="entry name" value="SERINE/THREONINE-PROTEIN KINASE"/>
    <property type="match status" value="1"/>
</dbReference>
<evidence type="ECO:0000256" key="7">
    <source>
        <dbReference type="ARBA" id="ARBA00022741"/>
    </source>
</evidence>
<proteinExistence type="inferred from homology"/>
<dbReference type="SUPFAM" id="SSF56112">
    <property type="entry name" value="Protein kinase-like (PK-like)"/>
    <property type="match status" value="1"/>
</dbReference>
<dbReference type="GO" id="GO:0046872">
    <property type="term" value="F:metal ion binding"/>
    <property type="evidence" value="ECO:0007669"/>
    <property type="project" value="UniProtKB-KW"/>
</dbReference>
<dbReference type="GO" id="GO:0006417">
    <property type="term" value="P:regulation of translation"/>
    <property type="evidence" value="ECO:0007669"/>
    <property type="project" value="UniProtKB-KW"/>
</dbReference>
<keyword evidence="9" id="KW-0067">ATP-binding</keyword>
<keyword evidence="5" id="KW-0808">Transferase</keyword>
<dbReference type="InterPro" id="IPR008271">
    <property type="entry name" value="Ser/Thr_kinase_AS"/>
</dbReference>
<dbReference type="Gene3D" id="1.10.510.10">
    <property type="entry name" value="Transferase(Phosphotransferase) domain 1"/>
    <property type="match status" value="1"/>
</dbReference>
<dbReference type="FunFam" id="3.30.200.20:FF:000093">
    <property type="entry name" value="Putative map kinase-interacting serine/threonine-protein kinase 1"/>
    <property type="match status" value="1"/>
</dbReference>
<dbReference type="AlphaFoldDB" id="A0A913YE32"/>
<evidence type="ECO:0000313" key="17">
    <source>
        <dbReference type="Proteomes" id="UP000887567"/>
    </source>
</evidence>
<feature type="region of interest" description="Disordered" evidence="14">
    <location>
        <begin position="1"/>
        <end position="28"/>
    </location>
</feature>
<sequence>MAGGLSVEFSQRIQLHDEEEKKPLDKDTTFEELKNFQRSFKLHIPSAEERSSGEATMDIKTANNSSTVQNVPFDGQAGEDHKDDLDPPTEDIFQPPPPPPVNNNVKRRKKKKKRASDSLCGGFHDIYKLTDEILGQGANTTVQGCINTLNNKEYAVKIVHKSARVDRKRVLNEIELLYHCKGHKNIMECIEYFEDKDKFYMIFEKMEGGPLLKHIEKRKVFTEKEASMVVRDIACALDFLHKKGIAHRDLKPDNILCAFANQVSPVKICDFDLASGIDGLSTVTTPQLQTPVGSAEYMAPEVVDAFKTMATTYDKKCDLWSLGVILYIMLSGHPPFYGKCGSDCGWERGDSCKACQEMLLQRIQESVYEFPEKEWDGVSSLAKDLISHLLVRDATKRYTADMVLEHPWIDTASHFVLATPTLLSRQSSTPDNLQEFAAEAVAVNRMVSEANAMSGNGGQPRINILGLSPPSKSGLAKRRAKLHEEQLSHQVFENKK</sequence>
<evidence type="ECO:0000256" key="13">
    <source>
        <dbReference type="ARBA" id="ARBA00048679"/>
    </source>
</evidence>
<dbReference type="InterPro" id="IPR011009">
    <property type="entry name" value="Kinase-like_dom_sf"/>
</dbReference>
<keyword evidence="6" id="KW-0479">Metal-binding</keyword>
<evidence type="ECO:0000256" key="4">
    <source>
        <dbReference type="ARBA" id="ARBA00022527"/>
    </source>
</evidence>
<organism evidence="16 17">
    <name type="scientific">Exaiptasia diaphana</name>
    <name type="common">Tropical sea anemone</name>
    <name type="synonym">Aiptasia pulchella</name>
    <dbReference type="NCBI Taxonomy" id="2652724"/>
    <lineage>
        <taxon>Eukaryota</taxon>
        <taxon>Metazoa</taxon>
        <taxon>Cnidaria</taxon>
        <taxon>Anthozoa</taxon>
        <taxon>Hexacorallia</taxon>
        <taxon>Actiniaria</taxon>
        <taxon>Aiptasiidae</taxon>
        <taxon>Exaiptasia</taxon>
    </lineage>
</organism>
<dbReference type="SMART" id="SM00220">
    <property type="entry name" value="S_TKc"/>
    <property type="match status" value="1"/>
</dbReference>
<accession>A0A913YE32</accession>